<dbReference type="RefSeq" id="XP_066663885.1">
    <property type="nucleotide sequence ID" value="XM_066818193.1"/>
</dbReference>
<evidence type="ECO:0000313" key="3">
    <source>
        <dbReference type="Proteomes" id="UP001433268"/>
    </source>
</evidence>
<feature type="region of interest" description="Disordered" evidence="1">
    <location>
        <begin position="133"/>
        <end position="162"/>
    </location>
</feature>
<dbReference type="Proteomes" id="UP001433268">
    <property type="component" value="Unassembled WGS sequence"/>
</dbReference>
<feature type="region of interest" description="Disordered" evidence="1">
    <location>
        <begin position="48"/>
        <end position="99"/>
    </location>
</feature>
<sequence>MSTLSADGSTVVLSVYLPGDETVTTTATATTTQFLPSNTATSYITTTKTVSKGRPLPPTATTSTASATVTPSDGVERNTGSAEEDLDVPAPLQPPTAHSANPAVIGGITGTFGKHHQHDNIFLLSVESSQANGVLPSSGSGSYGHPHIHHASAEEAEDRNRR</sequence>
<evidence type="ECO:0000313" key="2">
    <source>
        <dbReference type="EMBL" id="KAK8067132.1"/>
    </source>
</evidence>
<organism evidence="2 3">
    <name type="scientific">Apiospora hydei</name>
    <dbReference type="NCBI Taxonomy" id="1337664"/>
    <lineage>
        <taxon>Eukaryota</taxon>
        <taxon>Fungi</taxon>
        <taxon>Dikarya</taxon>
        <taxon>Ascomycota</taxon>
        <taxon>Pezizomycotina</taxon>
        <taxon>Sordariomycetes</taxon>
        <taxon>Xylariomycetidae</taxon>
        <taxon>Amphisphaeriales</taxon>
        <taxon>Apiosporaceae</taxon>
        <taxon>Apiospora</taxon>
    </lineage>
</organism>
<protein>
    <submittedName>
        <fullName evidence="2">Uncharacterized protein</fullName>
    </submittedName>
</protein>
<name>A0ABR1V8A5_9PEZI</name>
<gene>
    <name evidence="2" type="ORF">PG997_013879</name>
</gene>
<evidence type="ECO:0000256" key="1">
    <source>
        <dbReference type="SAM" id="MobiDB-lite"/>
    </source>
</evidence>
<proteinExistence type="predicted"/>
<comment type="caution">
    <text evidence="2">The sequence shown here is derived from an EMBL/GenBank/DDBJ whole genome shotgun (WGS) entry which is preliminary data.</text>
</comment>
<dbReference type="EMBL" id="JAQQWN010000009">
    <property type="protein sequence ID" value="KAK8067132.1"/>
    <property type="molecule type" value="Genomic_DNA"/>
</dbReference>
<reference evidence="2 3" key="1">
    <citation type="submission" date="2023-01" db="EMBL/GenBank/DDBJ databases">
        <title>Analysis of 21 Apiospora genomes using comparative genomics revels a genus with tremendous synthesis potential of carbohydrate active enzymes and secondary metabolites.</title>
        <authorList>
            <person name="Sorensen T."/>
        </authorList>
    </citation>
    <scope>NUCLEOTIDE SEQUENCE [LARGE SCALE GENOMIC DNA]</scope>
    <source>
        <strain evidence="2 3">CBS 114990</strain>
    </source>
</reference>
<keyword evidence="3" id="KW-1185">Reference proteome</keyword>
<dbReference type="GeneID" id="92051253"/>
<accession>A0ABR1V8A5</accession>
<feature type="compositionally biased region" description="Low complexity" evidence="1">
    <location>
        <begin position="59"/>
        <end position="72"/>
    </location>
</feature>